<dbReference type="Gene3D" id="1.10.472.170">
    <property type="match status" value="1"/>
</dbReference>
<dbReference type="CDD" id="cd00043">
    <property type="entry name" value="CYCLIN_SF"/>
    <property type="match status" value="2"/>
</dbReference>
<evidence type="ECO:0000256" key="4">
    <source>
        <dbReference type="ARBA" id="ARBA00031706"/>
    </source>
</evidence>
<dbReference type="Gene3D" id="1.10.472.10">
    <property type="entry name" value="Cyclin-like"/>
    <property type="match status" value="1"/>
</dbReference>
<feature type="region of interest" description="Disordered" evidence="6">
    <location>
        <begin position="1"/>
        <end position="29"/>
    </location>
</feature>
<keyword evidence="9" id="KW-1185">Reference proteome</keyword>
<evidence type="ECO:0000256" key="5">
    <source>
        <dbReference type="PROSITE-ProRule" id="PRU00469"/>
    </source>
</evidence>
<dbReference type="SUPFAM" id="SSF57783">
    <property type="entry name" value="Zinc beta-ribbon"/>
    <property type="match status" value="1"/>
</dbReference>
<keyword evidence="1" id="KW-0677">Repeat</keyword>
<evidence type="ECO:0000256" key="1">
    <source>
        <dbReference type="ARBA" id="ARBA00022737"/>
    </source>
</evidence>
<name>A0AA88KJW8_NAELO</name>
<evidence type="ECO:0000313" key="8">
    <source>
        <dbReference type="EMBL" id="KAG2375322.1"/>
    </source>
</evidence>
<keyword evidence="2" id="KW-0805">Transcription regulation</keyword>
<dbReference type="InterPro" id="IPR000812">
    <property type="entry name" value="TFIIB"/>
</dbReference>
<accession>A0AA88KJW8</accession>
<dbReference type="InterPro" id="IPR036915">
    <property type="entry name" value="Cyclin-like_sf"/>
</dbReference>
<dbReference type="RefSeq" id="XP_044544496.1">
    <property type="nucleotide sequence ID" value="XM_044700188.1"/>
</dbReference>
<dbReference type="SUPFAM" id="SSF47954">
    <property type="entry name" value="Cyclin-like"/>
    <property type="match status" value="1"/>
</dbReference>
<dbReference type="Proteomes" id="UP000816034">
    <property type="component" value="Unassembled WGS sequence"/>
</dbReference>
<dbReference type="GO" id="GO:0070897">
    <property type="term" value="P:transcription preinitiation complex assembly"/>
    <property type="evidence" value="ECO:0007669"/>
    <property type="project" value="InterPro"/>
</dbReference>
<feature type="domain" description="TFIIB-type" evidence="7">
    <location>
        <begin position="56"/>
        <end position="88"/>
    </location>
</feature>
<dbReference type="AlphaFoldDB" id="A0AA88KJW8"/>
<dbReference type="Pfam" id="PF08271">
    <property type="entry name" value="Zn_Ribbon_TF"/>
    <property type="match status" value="1"/>
</dbReference>
<evidence type="ECO:0000256" key="3">
    <source>
        <dbReference type="ARBA" id="ARBA00023163"/>
    </source>
</evidence>
<protein>
    <recommendedName>
        <fullName evidence="4">General transcription factor TFIIB</fullName>
    </recommendedName>
</protein>
<dbReference type="GeneID" id="68102399"/>
<keyword evidence="3" id="KW-0804">Transcription</keyword>
<dbReference type="PANTHER" id="PTHR11618:SF13">
    <property type="entry name" value="TRANSCRIPTION INITIATION FACTOR IIB"/>
    <property type="match status" value="1"/>
</dbReference>
<feature type="compositionally biased region" description="Pro residues" evidence="6">
    <location>
        <begin position="1"/>
        <end position="28"/>
    </location>
</feature>
<keyword evidence="5" id="KW-0862">Zinc</keyword>
<dbReference type="GO" id="GO:0005634">
    <property type="term" value="C:nucleus"/>
    <property type="evidence" value="ECO:0007669"/>
    <property type="project" value="TreeGrafter"/>
</dbReference>
<dbReference type="Pfam" id="PF00382">
    <property type="entry name" value="TFIIB"/>
    <property type="match status" value="1"/>
</dbReference>
<sequence>MNRPLPLMPDPLVPSRYRPPPHLNPPSSAPIQCSSSSLFNYSFRIQLMLQKQSMFNPLLCSNCASDENVLQDRSEGTMVCRACGLVVMNHLIDWNEEEKRDFKDENALHESEASHSRVGQSLFDMDENTVIMMTTTGNRTNSGDLTLGTRIANTTHANKQFIQLGSKNLEREFLLEGFTKISDIMLNQLNLESKHTFRVKQLLKILYTNHKHKLNKKTLPECIGACLYCGLKAEGIAKTIKEYSVLLQVKLKSLNTWISLINKDADTRQLIQTEKYNSPQSYVEKFADDLKLSTKVKYQIVEFIEKLMTFQDHDEMANALIGKSPATIAAVCILYVGEKDQIKDINLDSIEGVSGITKQTLSRSLKLLNK</sequence>
<reference evidence="8 9" key="1">
    <citation type="journal article" date="2018" name="BMC Genomics">
        <title>The genome of Naegleria lovaniensis, the basis for a comparative approach to unravel pathogenicity factors of the human pathogenic amoeba N. fowleri.</title>
        <authorList>
            <person name="Liechti N."/>
            <person name="Schurch N."/>
            <person name="Bruggmann R."/>
            <person name="Wittwer M."/>
        </authorList>
    </citation>
    <scope>NUCLEOTIDE SEQUENCE [LARGE SCALE GENOMIC DNA]</scope>
    <source>
        <strain evidence="8 9">ATCC 30569</strain>
    </source>
</reference>
<dbReference type="PANTHER" id="PTHR11618">
    <property type="entry name" value="TRANSCRIPTION INITIATION FACTOR IIB-RELATED"/>
    <property type="match status" value="1"/>
</dbReference>
<dbReference type="InterPro" id="IPR013137">
    <property type="entry name" value="Znf_TFIIB"/>
</dbReference>
<comment type="caution">
    <text evidence="8">The sequence shown here is derived from an EMBL/GenBank/DDBJ whole genome shotgun (WGS) entry which is preliminary data.</text>
</comment>
<evidence type="ECO:0000259" key="7">
    <source>
        <dbReference type="PROSITE" id="PS51134"/>
    </source>
</evidence>
<proteinExistence type="predicted"/>
<dbReference type="InterPro" id="IPR013150">
    <property type="entry name" value="TFIIB_cyclin"/>
</dbReference>
<evidence type="ECO:0000256" key="6">
    <source>
        <dbReference type="SAM" id="MobiDB-lite"/>
    </source>
</evidence>
<evidence type="ECO:0000313" key="9">
    <source>
        <dbReference type="Proteomes" id="UP000816034"/>
    </source>
</evidence>
<dbReference type="GO" id="GO:0097550">
    <property type="term" value="C:transcription preinitiation complex"/>
    <property type="evidence" value="ECO:0007669"/>
    <property type="project" value="TreeGrafter"/>
</dbReference>
<dbReference type="GO" id="GO:0017025">
    <property type="term" value="F:TBP-class protein binding"/>
    <property type="evidence" value="ECO:0007669"/>
    <property type="project" value="InterPro"/>
</dbReference>
<dbReference type="PROSITE" id="PS51134">
    <property type="entry name" value="ZF_TFIIB"/>
    <property type="match status" value="1"/>
</dbReference>
<organism evidence="8 9">
    <name type="scientific">Naegleria lovaniensis</name>
    <name type="common">Amoeba</name>
    <dbReference type="NCBI Taxonomy" id="51637"/>
    <lineage>
        <taxon>Eukaryota</taxon>
        <taxon>Discoba</taxon>
        <taxon>Heterolobosea</taxon>
        <taxon>Tetramitia</taxon>
        <taxon>Eutetramitia</taxon>
        <taxon>Vahlkampfiidae</taxon>
        <taxon>Naegleria</taxon>
    </lineage>
</organism>
<keyword evidence="5" id="KW-0479">Metal-binding</keyword>
<dbReference type="GO" id="GO:0008270">
    <property type="term" value="F:zinc ion binding"/>
    <property type="evidence" value="ECO:0007669"/>
    <property type="project" value="UniProtKB-KW"/>
</dbReference>
<dbReference type="EMBL" id="PYSW02000039">
    <property type="protein sequence ID" value="KAG2375322.1"/>
    <property type="molecule type" value="Genomic_DNA"/>
</dbReference>
<dbReference type="PRINTS" id="PR00685">
    <property type="entry name" value="TIFACTORIIB"/>
</dbReference>
<evidence type="ECO:0000256" key="2">
    <source>
        <dbReference type="ARBA" id="ARBA00023015"/>
    </source>
</evidence>
<gene>
    <name evidence="8" type="ORF">C9374_009945</name>
</gene>
<keyword evidence="5" id="KW-0863">Zinc-finger</keyword>